<feature type="domain" description="Major facilitator superfamily (MFS) profile" evidence="7">
    <location>
        <begin position="66"/>
        <end position="555"/>
    </location>
</feature>
<dbReference type="InterPro" id="IPR011701">
    <property type="entry name" value="MFS"/>
</dbReference>
<evidence type="ECO:0000259" key="7">
    <source>
        <dbReference type="PROSITE" id="PS50850"/>
    </source>
</evidence>
<evidence type="ECO:0000313" key="8">
    <source>
        <dbReference type="EMBL" id="TVY43112.1"/>
    </source>
</evidence>
<evidence type="ECO:0000256" key="2">
    <source>
        <dbReference type="ARBA" id="ARBA00022692"/>
    </source>
</evidence>
<feature type="transmembrane region" description="Helical" evidence="6">
    <location>
        <begin position="219"/>
        <end position="239"/>
    </location>
</feature>
<dbReference type="AlphaFoldDB" id="A0A8H8RYC3"/>
<feature type="transmembrane region" description="Helical" evidence="6">
    <location>
        <begin position="63"/>
        <end position="91"/>
    </location>
</feature>
<dbReference type="Proteomes" id="UP000462212">
    <property type="component" value="Unassembled WGS sequence"/>
</dbReference>
<keyword evidence="3 6" id="KW-1133">Transmembrane helix</keyword>
<dbReference type="SUPFAM" id="SSF103473">
    <property type="entry name" value="MFS general substrate transporter"/>
    <property type="match status" value="2"/>
</dbReference>
<feature type="transmembrane region" description="Helical" evidence="6">
    <location>
        <begin position="292"/>
        <end position="316"/>
    </location>
</feature>
<feature type="transmembrane region" description="Helical" evidence="6">
    <location>
        <begin position="132"/>
        <end position="150"/>
    </location>
</feature>
<organism evidence="8 9">
    <name type="scientific">Lachnellula subtilissima</name>
    <dbReference type="NCBI Taxonomy" id="602034"/>
    <lineage>
        <taxon>Eukaryota</taxon>
        <taxon>Fungi</taxon>
        <taxon>Dikarya</taxon>
        <taxon>Ascomycota</taxon>
        <taxon>Pezizomycotina</taxon>
        <taxon>Leotiomycetes</taxon>
        <taxon>Helotiales</taxon>
        <taxon>Lachnaceae</taxon>
        <taxon>Lachnellula</taxon>
    </lineage>
</organism>
<dbReference type="EMBL" id="QGMJ01000074">
    <property type="protein sequence ID" value="TVY43112.1"/>
    <property type="molecule type" value="Genomic_DNA"/>
</dbReference>
<accession>A0A8H8RYC3</accession>
<evidence type="ECO:0000256" key="3">
    <source>
        <dbReference type="ARBA" id="ARBA00022989"/>
    </source>
</evidence>
<evidence type="ECO:0000256" key="6">
    <source>
        <dbReference type="SAM" id="Phobius"/>
    </source>
</evidence>
<feature type="transmembrane region" description="Helical" evidence="6">
    <location>
        <begin position="408"/>
        <end position="427"/>
    </location>
</feature>
<keyword evidence="9" id="KW-1185">Reference proteome</keyword>
<dbReference type="Pfam" id="PF07690">
    <property type="entry name" value="MFS_1"/>
    <property type="match status" value="1"/>
</dbReference>
<dbReference type="GO" id="GO:0005886">
    <property type="term" value="C:plasma membrane"/>
    <property type="evidence" value="ECO:0007669"/>
    <property type="project" value="TreeGrafter"/>
</dbReference>
<protein>
    <submittedName>
        <fullName evidence="8">Efflux pump</fullName>
    </submittedName>
</protein>
<dbReference type="PANTHER" id="PTHR23501">
    <property type="entry name" value="MAJOR FACILITATOR SUPERFAMILY"/>
    <property type="match status" value="1"/>
</dbReference>
<feature type="transmembrane region" description="Helical" evidence="6">
    <location>
        <begin position="266"/>
        <end position="286"/>
    </location>
</feature>
<evidence type="ECO:0000313" key="9">
    <source>
        <dbReference type="Proteomes" id="UP000462212"/>
    </source>
</evidence>
<gene>
    <name evidence="8" type="primary">FUS6_5</name>
    <name evidence="8" type="ORF">LSUB1_G003136</name>
</gene>
<feature type="transmembrane region" description="Helical" evidence="6">
    <location>
        <begin position="340"/>
        <end position="362"/>
    </location>
</feature>
<dbReference type="PROSITE" id="PS50850">
    <property type="entry name" value="MFS"/>
    <property type="match status" value="1"/>
</dbReference>
<dbReference type="OrthoDB" id="440553at2759"/>
<proteinExistence type="predicted"/>
<evidence type="ECO:0000256" key="5">
    <source>
        <dbReference type="SAM" id="MobiDB-lite"/>
    </source>
</evidence>
<dbReference type="PRINTS" id="PR01036">
    <property type="entry name" value="TCRTETB"/>
</dbReference>
<sequence length="561" mass="60545">MKFRNSAQCSDSLPSMDTKSEVTTEIIEPGTVSTTDNDPDVENSKVEGQSQEKELTYLHGWRLYISTVALWIIIYLVNMEASIVSTALVAMTSDLHGFDKSSWIVSGYQISYTGFLVIWAKMSDIFGRKYSLMTAVFLFAVFSGACGAAQTMTQLIVVRVLQGIGASGAFAVTMAIVYEMVPKAKLPLYTGICFIIVALATTSGPLMGGAIVTRGSWRWLFLLNVPAAAIVFVVLLICMPAQFGNSKSSAPSPVQKDTIWGLLKKIDVIGAVLLLGASFLLVTALLEASTSFTWSSAVVIVLLVLSVVSWVLFALWERHLSKRGKEQEEMFPWRFVKNRAWMAMLLVSFLVGIPNSAILISIPQRYQVVDASSPLQAGIRLLPYTIANPIGLLVGNTIGGATKIAPIYLLFGSSLIQLLGIALFDMIPVEGGMLARVGVTASVTMLATPHCVESKDLAVGTSSMVQARMLGSAIGLAIAMTVLNSNLSASLGSALLPSQITSLLQDFDLLNTFNPSLQEQVRSIFGKGFRLENRIIIAIAGVQVLAVGLMWKKKQISLHSN</sequence>
<dbReference type="InterPro" id="IPR020846">
    <property type="entry name" value="MFS_dom"/>
</dbReference>
<feature type="transmembrane region" description="Helical" evidence="6">
    <location>
        <begin position="382"/>
        <end position="401"/>
    </location>
</feature>
<reference evidence="8 9" key="1">
    <citation type="submission" date="2018-05" db="EMBL/GenBank/DDBJ databases">
        <title>Genome sequencing and assembly of the regulated plant pathogen Lachnellula willkommii and related sister species for the development of diagnostic species identification markers.</title>
        <authorList>
            <person name="Giroux E."/>
            <person name="Bilodeau G."/>
        </authorList>
    </citation>
    <scope>NUCLEOTIDE SEQUENCE [LARGE SCALE GENOMIC DNA]</scope>
    <source>
        <strain evidence="8 9">CBS 197.66</strain>
    </source>
</reference>
<feature type="region of interest" description="Disordered" evidence="5">
    <location>
        <begin position="1"/>
        <end position="46"/>
    </location>
</feature>
<comment type="caution">
    <text evidence="8">The sequence shown here is derived from an EMBL/GenBank/DDBJ whole genome shotgun (WGS) entry which is preliminary data.</text>
</comment>
<dbReference type="Gene3D" id="1.20.1250.20">
    <property type="entry name" value="MFS general substrate transporter like domains"/>
    <property type="match status" value="1"/>
</dbReference>
<keyword evidence="2 6" id="KW-0812">Transmembrane</keyword>
<feature type="transmembrane region" description="Helical" evidence="6">
    <location>
        <begin position="156"/>
        <end position="177"/>
    </location>
</feature>
<feature type="transmembrane region" description="Helical" evidence="6">
    <location>
        <begin position="103"/>
        <end position="120"/>
    </location>
</feature>
<feature type="compositionally biased region" description="Polar residues" evidence="5">
    <location>
        <begin position="1"/>
        <end position="23"/>
    </location>
</feature>
<keyword evidence="4 6" id="KW-0472">Membrane</keyword>
<dbReference type="InterPro" id="IPR036259">
    <property type="entry name" value="MFS_trans_sf"/>
</dbReference>
<dbReference type="GO" id="GO:0022857">
    <property type="term" value="F:transmembrane transporter activity"/>
    <property type="evidence" value="ECO:0007669"/>
    <property type="project" value="InterPro"/>
</dbReference>
<dbReference type="PANTHER" id="PTHR23501:SF43">
    <property type="entry name" value="MULTIDRUG TRANSPORTER, PUTATIVE (AFU_ORTHOLOGUE AFUA_6G03040)-RELATED"/>
    <property type="match status" value="1"/>
</dbReference>
<evidence type="ECO:0000256" key="4">
    <source>
        <dbReference type="ARBA" id="ARBA00023136"/>
    </source>
</evidence>
<evidence type="ECO:0000256" key="1">
    <source>
        <dbReference type="ARBA" id="ARBA00004141"/>
    </source>
</evidence>
<name>A0A8H8RYC3_9HELO</name>
<feature type="transmembrane region" description="Helical" evidence="6">
    <location>
        <begin position="189"/>
        <end position="213"/>
    </location>
</feature>
<comment type="subcellular location">
    <subcellularLocation>
        <location evidence="1">Membrane</location>
        <topology evidence="1">Multi-pass membrane protein</topology>
    </subcellularLocation>
</comment>